<evidence type="ECO:0000256" key="1">
    <source>
        <dbReference type="ARBA" id="ARBA00001541"/>
    </source>
</evidence>
<evidence type="ECO:0000256" key="4">
    <source>
        <dbReference type="ARBA" id="ARBA00022679"/>
    </source>
</evidence>
<evidence type="ECO:0000259" key="6">
    <source>
        <dbReference type="PROSITE" id="PS50123"/>
    </source>
</evidence>
<dbReference type="PROSITE" id="PS50123">
    <property type="entry name" value="CHER"/>
    <property type="match status" value="1"/>
</dbReference>
<dbReference type="SMART" id="SM00138">
    <property type="entry name" value="MeTrc"/>
    <property type="match status" value="1"/>
</dbReference>
<dbReference type="AlphaFoldDB" id="A0A8E6B9D8"/>
<dbReference type="GO" id="GO:0008983">
    <property type="term" value="F:protein-glutamate O-methyltransferase activity"/>
    <property type="evidence" value="ECO:0007669"/>
    <property type="project" value="UniProtKB-EC"/>
</dbReference>
<keyword evidence="5" id="KW-0949">S-adenosyl-L-methionine</keyword>
<dbReference type="EMBL" id="CP074694">
    <property type="protein sequence ID" value="QVL33561.1"/>
    <property type="molecule type" value="Genomic_DNA"/>
</dbReference>
<name>A0A8E6B9D8_9BACT</name>
<dbReference type="InterPro" id="IPR036804">
    <property type="entry name" value="CheR_N_sf"/>
</dbReference>
<dbReference type="EC" id="2.1.1.80" evidence="2"/>
<dbReference type="Gene3D" id="3.40.50.150">
    <property type="entry name" value="Vaccinia Virus protein VP39"/>
    <property type="match status" value="1"/>
</dbReference>
<dbReference type="InterPro" id="IPR022642">
    <property type="entry name" value="CheR_C"/>
</dbReference>
<proteinExistence type="predicted"/>
<comment type="catalytic activity">
    <reaction evidence="1">
        <text>L-glutamyl-[protein] + S-adenosyl-L-methionine = [protein]-L-glutamate 5-O-methyl ester + S-adenosyl-L-homocysteine</text>
        <dbReference type="Rhea" id="RHEA:24452"/>
        <dbReference type="Rhea" id="RHEA-COMP:10208"/>
        <dbReference type="Rhea" id="RHEA-COMP:10311"/>
        <dbReference type="ChEBI" id="CHEBI:29973"/>
        <dbReference type="ChEBI" id="CHEBI:57856"/>
        <dbReference type="ChEBI" id="CHEBI:59789"/>
        <dbReference type="ChEBI" id="CHEBI:82795"/>
        <dbReference type="EC" id="2.1.1.80"/>
    </reaction>
</comment>
<accession>A0A8E6B9D8</accession>
<sequence>MTDSAFEFAARLLKDRAAIVLESEKLYLLDARVTPLAQKLGLKTAEEYILRIQQSRDENLIQNLIEAMVTTETMFFRDTIPFTTLHNQVLPNLIRVRSAVRKLNIWCAACSSGQEPYTIAIIIKEYFPELATWSINLTATDISREMLKRSVDGLYTQFELNRGMPPSLIPKYFQQEGNAWRVVEPIRRMIRFEPLNLAMPWPPQPIWDLIFMRNVMIYFDTETKRMILGRIPSVLAQDGFLILGGAETTFHLVDNFMRAEQYSSGYYQVVR</sequence>
<gene>
    <name evidence="7" type="ORF">KIH39_06520</name>
</gene>
<dbReference type="PANTHER" id="PTHR24422">
    <property type="entry name" value="CHEMOTAXIS PROTEIN METHYLTRANSFERASE"/>
    <property type="match status" value="1"/>
</dbReference>
<dbReference type="Pfam" id="PF03705">
    <property type="entry name" value="CheR_N"/>
    <property type="match status" value="1"/>
</dbReference>
<evidence type="ECO:0000313" key="7">
    <source>
        <dbReference type="EMBL" id="QVL33561.1"/>
    </source>
</evidence>
<dbReference type="PRINTS" id="PR00996">
    <property type="entry name" value="CHERMTFRASE"/>
</dbReference>
<dbReference type="InterPro" id="IPR000780">
    <property type="entry name" value="CheR_MeTrfase"/>
</dbReference>
<dbReference type="SUPFAM" id="SSF47757">
    <property type="entry name" value="Chemotaxis receptor methyltransferase CheR, N-terminal domain"/>
    <property type="match status" value="1"/>
</dbReference>
<reference evidence="7" key="1">
    <citation type="submission" date="2021-05" db="EMBL/GenBank/DDBJ databases">
        <title>Complete genome sequence of the cellulolytic planctomycete Telmatocola sphagniphila SP2T and characterization of the first cellulase from planctomycetes.</title>
        <authorList>
            <person name="Rakitin A.L."/>
            <person name="Beletsky A.V."/>
            <person name="Naumoff D.G."/>
            <person name="Kulichevskaya I.S."/>
            <person name="Mardanov A.V."/>
            <person name="Ravin N.V."/>
            <person name="Dedysh S.N."/>
        </authorList>
    </citation>
    <scope>NUCLEOTIDE SEQUENCE</scope>
    <source>
        <strain evidence="7">SP2T</strain>
    </source>
</reference>
<dbReference type="InterPro" id="IPR029063">
    <property type="entry name" value="SAM-dependent_MTases_sf"/>
</dbReference>
<evidence type="ECO:0000313" key="8">
    <source>
        <dbReference type="Proteomes" id="UP000676194"/>
    </source>
</evidence>
<keyword evidence="3" id="KW-0489">Methyltransferase</keyword>
<dbReference type="KEGG" id="tsph:KIH39_06520"/>
<feature type="domain" description="CheR-type methyltransferase" evidence="6">
    <location>
        <begin position="1"/>
        <end position="271"/>
    </location>
</feature>
<keyword evidence="8" id="KW-1185">Reference proteome</keyword>
<evidence type="ECO:0000256" key="2">
    <source>
        <dbReference type="ARBA" id="ARBA00012534"/>
    </source>
</evidence>
<protein>
    <recommendedName>
        <fullName evidence="2">protein-glutamate O-methyltransferase</fullName>
        <ecNumber evidence="2">2.1.1.80</ecNumber>
    </recommendedName>
</protein>
<evidence type="ECO:0000256" key="3">
    <source>
        <dbReference type="ARBA" id="ARBA00022603"/>
    </source>
</evidence>
<dbReference type="GO" id="GO:0032259">
    <property type="term" value="P:methylation"/>
    <property type="evidence" value="ECO:0007669"/>
    <property type="project" value="UniProtKB-KW"/>
</dbReference>
<dbReference type="PANTHER" id="PTHR24422:SF21">
    <property type="entry name" value="CHEMOTAXIS PROTEIN METHYLTRANSFERASE 1"/>
    <property type="match status" value="1"/>
</dbReference>
<dbReference type="RefSeq" id="WP_213498472.1">
    <property type="nucleotide sequence ID" value="NZ_CP074694.1"/>
</dbReference>
<evidence type="ECO:0000256" key="5">
    <source>
        <dbReference type="ARBA" id="ARBA00022691"/>
    </source>
</evidence>
<dbReference type="Pfam" id="PF01739">
    <property type="entry name" value="CheR"/>
    <property type="match status" value="1"/>
</dbReference>
<dbReference type="Gene3D" id="1.10.155.10">
    <property type="entry name" value="Chemotaxis receptor methyltransferase CheR, N-terminal domain"/>
    <property type="match status" value="1"/>
</dbReference>
<dbReference type="SUPFAM" id="SSF53335">
    <property type="entry name" value="S-adenosyl-L-methionine-dependent methyltransferases"/>
    <property type="match status" value="1"/>
</dbReference>
<dbReference type="InterPro" id="IPR022641">
    <property type="entry name" value="CheR_N"/>
</dbReference>
<keyword evidence="4" id="KW-0808">Transferase</keyword>
<dbReference type="Proteomes" id="UP000676194">
    <property type="component" value="Chromosome"/>
</dbReference>
<organism evidence="7 8">
    <name type="scientific">Telmatocola sphagniphila</name>
    <dbReference type="NCBI Taxonomy" id="1123043"/>
    <lineage>
        <taxon>Bacteria</taxon>
        <taxon>Pseudomonadati</taxon>
        <taxon>Planctomycetota</taxon>
        <taxon>Planctomycetia</taxon>
        <taxon>Gemmatales</taxon>
        <taxon>Gemmataceae</taxon>
    </lineage>
</organism>
<dbReference type="InterPro" id="IPR050903">
    <property type="entry name" value="Bact_Chemotaxis_MeTrfase"/>
</dbReference>